<dbReference type="OrthoDB" id="6775186at2759"/>
<dbReference type="EMBL" id="KB631680">
    <property type="protein sequence ID" value="ERL85357.1"/>
    <property type="molecule type" value="Genomic_DNA"/>
</dbReference>
<organism evidence="2 4">
    <name type="scientific">Dendroctonus ponderosae</name>
    <name type="common">Mountain pine beetle</name>
    <dbReference type="NCBI Taxonomy" id="77166"/>
    <lineage>
        <taxon>Eukaryota</taxon>
        <taxon>Metazoa</taxon>
        <taxon>Ecdysozoa</taxon>
        <taxon>Arthropoda</taxon>
        <taxon>Hexapoda</taxon>
        <taxon>Insecta</taxon>
        <taxon>Pterygota</taxon>
        <taxon>Neoptera</taxon>
        <taxon>Endopterygota</taxon>
        <taxon>Coleoptera</taxon>
        <taxon>Polyphaga</taxon>
        <taxon>Cucujiformia</taxon>
        <taxon>Curculionidae</taxon>
        <taxon>Scolytinae</taxon>
        <taxon>Dendroctonus</taxon>
    </lineage>
</organism>
<reference evidence="2 4" key="1">
    <citation type="journal article" date="2013" name="Genome Biol.">
        <title>Draft genome of the mountain pine beetle, Dendroctonus ponderosae Hopkins, a major forest pest.</title>
        <authorList>
            <person name="Keeling C.I."/>
            <person name="Yuen M.M."/>
            <person name="Liao N.Y."/>
            <person name="Docking T.R."/>
            <person name="Chan S.K."/>
            <person name="Taylor G.A."/>
            <person name="Palmquist D.L."/>
            <person name="Jackman S.D."/>
            <person name="Nguyen A."/>
            <person name="Li M."/>
            <person name="Henderson H."/>
            <person name="Janes J.K."/>
            <person name="Zhao Y."/>
            <person name="Pandoh P."/>
            <person name="Moore R."/>
            <person name="Sperling F.A."/>
            <person name="Huber D.P."/>
            <person name="Birol I."/>
            <person name="Jones S.J."/>
            <person name="Bohlmann J."/>
        </authorList>
    </citation>
    <scope>NUCLEOTIDE SEQUENCE</scope>
</reference>
<feature type="signal peptide" evidence="1">
    <location>
        <begin position="1"/>
        <end position="16"/>
    </location>
</feature>
<protein>
    <recommendedName>
        <fullName evidence="5">Cuticle protein</fullName>
    </recommendedName>
</protein>
<sequence>MFKLVVLFALVAVAVSKPHGAAVALPLIAQTYVASAPVSYVAAPVVAHTYIAPAAVSSTYREDIISKPAAVVAPVEVKEELISEPVVVEAKAALAEPTTVAPVETTTEEVKAKAAEVEALEVEAVAAPAAVSSTYREDIISKPAVVAYSLPVVQKTIAYAAPVAYHAVPAYQAW</sequence>
<evidence type="ECO:0000313" key="2">
    <source>
        <dbReference type="EMBL" id="ERL83401.1"/>
    </source>
</evidence>
<gene>
    <name evidence="2" type="ORF">D910_00354</name>
    <name evidence="3" type="ORF">D910_02777</name>
</gene>
<dbReference type="Proteomes" id="UP000030742">
    <property type="component" value="Unassembled WGS sequence"/>
</dbReference>
<evidence type="ECO:0000256" key="1">
    <source>
        <dbReference type="SAM" id="SignalP"/>
    </source>
</evidence>
<evidence type="ECO:0000313" key="3">
    <source>
        <dbReference type="EMBL" id="ERL85357.1"/>
    </source>
</evidence>
<evidence type="ECO:0008006" key="5">
    <source>
        <dbReference type="Google" id="ProtNLM"/>
    </source>
</evidence>
<evidence type="ECO:0000313" key="4">
    <source>
        <dbReference type="Proteomes" id="UP000030742"/>
    </source>
</evidence>
<accession>U4TYN5</accession>
<name>U4TYN5_DENPD</name>
<keyword evidence="1" id="KW-0732">Signal</keyword>
<proteinExistence type="predicted"/>
<dbReference type="AlphaFoldDB" id="U4TYN5"/>
<dbReference type="EMBL" id="KB630111">
    <property type="protein sequence ID" value="ERL83401.1"/>
    <property type="molecule type" value="Genomic_DNA"/>
</dbReference>
<feature type="chain" id="PRO_5007730786" description="Cuticle protein" evidence="1">
    <location>
        <begin position="17"/>
        <end position="174"/>
    </location>
</feature>